<name>A0A7Y1MID3_9PSED</name>
<dbReference type="GeneID" id="45735659"/>
<protein>
    <submittedName>
        <fullName evidence="2">Uncharacterized protein</fullName>
    </submittedName>
</protein>
<proteinExistence type="predicted"/>
<sequence>MPLNRTQIEALQHSIHTYSFPLDYYDHALPKQQNPQVASSIQQLESIIQTQLRSTVPTDIEQGLGNIIYWGNATAGYRDSRFAKFNSLIGSFAPYASFNGLVSTGTPSLAALKRLGFPSYSNISFVSKILMFLNPQEYCVLDLQICKLKKQARPISRALDRLTLYPTSIPITQANEQVYDLWRSECRCISSTYYDGRYRVADVERGFFQLIKNDLAQAHSIYDDF</sequence>
<organism evidence="2 4">
    <name type="scientific">Pseudomonas lactis</name>
    <dbReference type="NCBI Taxonomy" id="1615674"/>
    <lineage>
        <taxon>Bacteria</taxon>
        <taxon>Pseudomonadati</taxon>
        <taxon>Pseudomonadota</taxon>
        <taxon>Gammaproteobacteria</taxon>
        <taxon>Pseudomonadales</taxon>
        <taxon>Pseudomonadaceae</taxon>
        <taxon>Pseudomonas</taxon>
    </lineage>
</organism>
<dbReference type="AlphaFoldDB" id="A0A7Y1MID3"/>
<accession>A0A7Y1MID3</accession>
<evidence type="ECO:0000313" key="3">
    <source>
        <dbReference type="Proteomes" id="UP000535954"/>
    </source>
</evidence>
<comment type="caution">
    <text evidence="2">The sequence shown here is derived from an EMBL/GenBank/DDBJ whole genome shotgun (WGS) entry which is preliminary data.</text>
</comment>
<dbReference type="Proteomes" id="UP000535954">
    <property type="component" value="Unassembled WGS sequence"/>
</dbReference>
<dbReference type="EMBL" id="JAAQYI010000017">
    <property type="protein sequence ID" value="NNA82445.1"/>
    <property type="molecule type" value="Genomic_DNA"/>
</dbReference>
<dbReference type="RefSeq" id="WP_057711649.1">
    <property type="nucleotide sequence ID" value="NZ_JAAQYH010000019.1"/>
</dbReference>
<evidence type="ECO:0000313" key="2">
    <source>
        <dbReference type="EMBL" id="NNA82445.1"/>
    </source>
</evidence>
<dbReference type="Proteomes" id="UP000586252">
    <property type="component" value="Unassembled WGS sequence"/>
</dbReference>
<dbReference type="EMBL" id="JAAQYH010000019">
    <property type="protein sequence ID" value="NNA76636.1"/>
    <property type="molecule type" value="Genomic_DNA"/>
</dbReference>
<reference evidence="3 4" key="1">
    <citation type="journal article" date="2020" name="Front. Microbiol.">
        <title>Genetic Organization of the aprX-lipA2 Operon Affects the Proteolytic Potential of Pseudomonas Species in Milk.</title>
        <authorList>
            <person name="Maier C."/>
            <person name="Huptas C."/>
            <person name="von Neubeck M."/>
            <person name="Scherer S."/>
            <person name="Wenning M."/>
            <person name="Lucking G."/>
        </authorList>
    </citation>
    <scope>NUCLEOTIDE SEQUENCE [LARGE SCALE GENOMIC DNA]</scope>
    <source>
        <strain evidence="2 4">WS 5404</strain>
        <strain evidence="1 3">WS 5405</strain>
    </source>
</reference>
<gene>
    <name evidence="1" type="ORF">HBO13_28800</name>
    <name evidence="2" type="ORF">HBO30_27420</name>
</gene>
<evidence type="ECO:0000313" key="4">
    <source>
        <dbReference type="Proteomes" id="UP000586252"/>
    </source>
</evidence>
<evidence type="ECO:0000313" key="1">
    <source>
        <dbReference type="EMBL" id="NNA76636.1"/>
    </source>
</evidence>